<organism evidence="1">
    <name type="scientific">Hexamita inflata</name>
    <dbReference type="NCBI Taxonomy" id="28002"/>
    <lineage>
        <taxon>Eukaryota</taxon>
        <taxon>Metamonada</taxon>
        <taxon>Diplomonadida</taxon>
        <taxon>Hexamitidae</taxon>
        <taxon>Hexamitinae</taxon>
        <taxon>Hexamita</taxon>
    </lineage>
</organism>
<protein>
    <submittedName>
        <fullName evidence="1">BPI-like protein</fullName>
    </submittedName>
    <submittedName>
        <fullName evidence="2">BPI-like_protein</fullName>
    </submittedName>
</protein>
<evidence type="ECO:0000313" key="1">
    <source>
        <dbReference type="EMBL" id="CAI9933074.1"/>
    </source>
</evidence>
<dbReference type="EMBL" id="CATOUU010000531">
    <property type="protein sequence ID" value="CAI9933074.1"/>
    <property type="molecule type" value="Genomic_DNA"/>
</dbReference>
<keyword evidence="3" id="KW-1185">Reference proteome</keyword>
<dbReference type="AlphaFoldDB" id="A0AA86P6X2"/>
<gene>
    <name evidence="1" type="ORF">HINF_LOCUS20719</name>
    <name evidence="2" type="ORF">HINF_LOCUS2265</name>
</gene>
<evidence type="ECO:0000313" key="2">
    <source>
        <dbReference type="EMBL" id="CAL5973217.1"/>
    </source>
</evidence>
<proteinExistence type="predicted"/>
<dbReference type="Proteomes" id="UP001642409">
    <property type="component" value="Unassembled WGS sequence"/>
</dbReference>
<sequence>MFSLVILAERTCELGFSQIINQSYTAQSTTATQRGAKKYMLCGIKDSMKPISNIVIPDLKFELNAGITKIDVALTDQINLLILRLKLFNTFSSSFLNQQGPFWEFLKFKLPLCGLILINQCISLPSIASVLVTNAVCLRGIYQIYQNYCSIHKLY</sequence>
<dbReference type="EMBL" id="CAXDID020000004">
    <property type="protein sequence ID" value="CAL5973217.1"/>
    <property type="molecule type" value="Genomic_DNA"/>
</dbReference>
<evidence type="ECO:0000313" key="3">
    <source>
        <dbReference type="Proteomes" id="UP001642409"/>
    </source>
</evidence>
<accession>A0AA86P6X2</accession>
<reference evidence="1" key="1">
    <citation type="submission" date="2023-06" db="EMBL/GenBank/DDBJ databases">
        <authorList>
            <person name="Kurt Z."/>
        </authorList>
    </citation>
    <scope>NUCLEOTIDE SEQUENCE</scope>
</reference>
<reference evidence="2 3" key="2">
    <citation type="submission" date="2024-07" db="EMBL/GenBank/DDBJ databases">
        <authorList>
            <person name="Akdeniz Z."/>
        </authorList>
    </citation>
    <scope>NUCLEOTIDE SEQUENCE [LARGE SCALE GENOMIC DNA]</scope>
</reference>
<comment type="caution">
    <text evidence="1">The sequence shown here is derived from an EMBL/GenBank/DDBJ whole genome shotgun (WGS) entry which is preliminary data.</text>
</comment>
<name>A0AA86P6X2_9EUKA</name>